<dbReference type="HOGENOM" id="CLU_1726392_0_0_1"/>
<feature type="compositionally biased region" description="Polar residues" evidence="1">
    <location>
        <begin position="113"/>
        <end position="129"/>
    </location>
</feature>
<organism evidence="2 3">
    <name type="scientific">Ciona savignyi</name>
    <name type="common">Pacific transparent sea squirt</name>
    <dbReference type="NCBI Taxonomy" id="51511"/>
    <lineage>
        <taxon>Eukaryota</taxon>
        <taxon>Metazoa</taxon>
        <taxon>Chordata</taxon>
        <taxon>Tunicata</taxon>
        <taxon>Ascidiacea</taxon>
        <taxon>Phlebobranchia</taxon>
        <taxon>Cionidae</taxon>
        <taxon>Ciona</taxon>
    </lineage>
</organism>
<sequence length="152" mass="15977">MDSSSSSHHQGSLGSTNPRKGNPALAANFRNQCGSNSPSPLKLSSPPKRPSAKKKTKPTDGSTHGQIPDGGEKWRVPQPGIGSVTCTLVDQLDAGKPFLLPTPSPNINPPTNCKSLQGQSGDTKVSHASHNGKEDGHIESGTSKITRNPKRR</sequence>
<reference evidence="2" key="2">
    <citation type="submission" date="2025-08" db="UniProtKB">
        <authorList>
            <consortium name="Ensembl"/>
        </authorList>
    </citation>
    <scope>IDENTIFICATION</scope>
</reference>
<feature type="region of interest" description="Disordered" evidence="1">
    <location>
        <begin position="95"/>
        <end position="152"/>
    </location>
</feature>
<proteinExistence type="predicted"/>
<dbReference type="InParanoid" id="H2Z1J9"/>
<feature type="compositionally biased region" description="Low complexity" evidence="1">
    <location>
        <begin position="35"/>
        <end position="46"/>
    </location>
</feature>
<evidence type="ECO:0000256" key="1">
    <source>
        <dbReference type="SAM" id="MobiDB-lite"/>
    </source>
</evidence>
<name>H2Z1J9_CIOSA</name>
<evidence type="ECO:0000313" key="2">
    <source>
        <dbReference type="Ensembl" id="ENSCSAVP00000011461.1"/>
    </source>
</evidence>
<reference evidence="3" key="1">
    <citation type="submission" date="2003-08" db="EMBL/GenBank/DDBJ databases">
        <authorList>
            <person name="Birren B."/>
            <person name="Nusbaum C."/>
            <person name="Abebe A."/>
            <person name="Abouelleil A."/>
            <person name="Adekoya E."/>
            <person name="Ait-zahra M."/>
            <person name="Allen N."/>
            <person name="Allen T."/>
            <person name="An P."/>
            <person name="Anderson M."/>
            <person name="Anderson S."/>
            <person name="Arachchi H."/>
            <person name="Armbruster J."/>
            <person name="Bachantsang P."/>
            <person name="Baldwin J."/>
            <person name="Barry A."/>
            <person name="Bayul T."/>
            <person name="Blitshsteyn B."/>
            <person name="Bloom T."/>
            <person name="Blye J."/>
            <person name="Boguslavskiy L."/>
            <person name="Borowsky M."/>
            <person name="Boukhgalter B."/>
            <person name="Brunache A."/>
            <person name="Butler J."/>
            <person name="Calixte N."/>
            <person name="Calvo S."/>
            <person name="Camarata J."/>
            <person name="Campo K."/>
            <person name="Chang J."/>
            <person name="Cheshatsang Y."/>
            <person name="Citroen M."/>
            <person name="Collymore A."/>
            <person name="Considine T."/>
            <person name="Cook A."/>
            <person name="Cooke P."/>
            <person name="Corum B."/>
            <person name="Cuomo C."/>
            <person name="David R."/>
            <person name="Dawoe T."/>
            <person name="Degray S."/>
            <person name="Dodge S."/>
            <person name="Dooley K."/>
            <person name="Dorje P."/>
            <person name="Dorjee K."/>
            <person name="Dorris L."/>
            <person name="Duffey N."/>
            <person name="Dupes A."/>
            <person name="Elkins T."/>
            <person name="Engels R."/>
            <person name="Erickson J."/>
            <person name="Farina A."/>
            <person name="Faro S."/>
            <person name="Ferreira P."/>
            <person name="Fischer H."/>
            <person name="Fitzgerald M."/>
            <person name="Foley K."/>
            <person name="Gage D."/>
            <person name="Galagan J."/>
            <person name="Gearin G."/>
            <person name="Gnerre S."/>
            <person name="Gnirke A."/>
            <person name="Goyette A."/>
            <person name="Graham J."/>
            <person name="Grandbois E."/>
            <person name="Gyaltsen K."/>
            <person name="Hafez N."/>
            <person name="Hagopian D."/>
            <person name="Hagos B."/>
            <person name="Hall J."/>
            <person name="Hatcher B."/>
            <person name="Heller A."/>
            <person name="Higgins H."/>
            <person name="Honan T."/>
            <person name="Horn A."/>
            <person name="Houde N."/>
            <person name="Hughes L."/>
            <person name="Hulme W."/>
            <person name="Husby E."/>
            <person name="Iliev I."/>
            <person name="Jaffe D."/>
            <person name="Jones C."/>
            <person name="Kamal M."/>
            <person name="Kamat A."/>
            <person name="Kamvysselis M."/>
            <person name="Karlsson E."/>
            <person name="Kells C."/>
            <person name="Kieu A."/>
            <person name="Kisner P."/>
            <person name="Kodira C."/>
            <person name="Kulbokas E."/>
            <person name="Labutti K."/>
            <person name="Lama D."/>
            <person name="Landers T."/>
            <person name="Leger J."/>
            <person name="Levine S."/>
            <person name="Lewis D."/>
            <person name="Lewis T."/>
            <person name="Lindblad-toh K."/>
            <person name="Liu X."/>
            <person name="Lokyitsang T."/>
            <person name="Lokyitsang Y."/>
            <person name="Lucien O."/>
            <person name="Lui A."/>
            <person name="Ma L.J."/>
            <person name="Mabbitt R."/>
            <person name="Macdonald J."/>
            <person name="Maclean C."/>
            <person name="Major J."/>
            <person name="Manning J."/>
            <person name="Marabella R."/>
            <person name="Maru K."/>
            <person name="Matthews C."/>
            <person name="Mauceli E."/>
            <person name="Mccarthy M."/>
            <person name="Mcdonough S."/>
            <person name="Mcghee T."/>
            <person name="Meldrim J."/>
            <person name="Meneus L."/>
            <person name="Mesirov J."/>
            <person name="Mihalev A."/>
            <person name="Mihova T."/>
            <person name="Mikkelsen T."/>
            <person name="Mlenga V."/>
            <person name="Moru K."/>
            <person name="Mozes J."/>
            <person name="Mulrain L."/>
            <person name="Munson G."/>
            <person name="Naylor J."/>
            <person name="Newes C."/>
            <person name="Nguyen C."/>
            <person name="Nguyen N."/>
            <person name="Nguyen T."/>
            <person name="Nicol R."/>
            <person name="Nielsen C."/>
            <person name="Nizzari M."/>
            <person name="Norbu C."/>
            <person name="Norbu N."/>
            <person name="O'donnell P."/>
            <person name="Okoawo O."/>
            <person name="O'leary S."/>
            <person name="Omotosho B."/>
            <person name="O'neill K."/>
            <person name="Osman S."/>
            <person name="Parker S."/>
            <person name="Perrin D."/>
            <person name="Phunkhang P."/>
            <person name="Piqani B."/>
            <person name="Purcell S."/>
            <person name="Rachupka T."/>
            <person name="Ramasamy U."/>
            <person name="Rameau R."/>
            <person name="Ray V."/>
            <person name="Raymond C."/>
            <person name="Retta R."/>
            <person name="Richardson S."/>
            <person name="Rise C."/>
            <person name="Rodriguez J."/>
            <person name="Rogers J."/>
            <person name="Rogov P."/>
            <person name="Rutman M."/>
            <person name="Schupbach R."/>
            <person name="Seaman C."/>
            <person name="Settipalli S."/>
            <person name="Sharpe T."/>
            <person name="Sheridan J."/>
            <person name="Sherpa N."/>
            <person name="Shi J."/>
            <person name="Smirnov S."/>
            <person name="Smith C."/>
            <person name="Sougnez C."/>
            <person name="Spencer B."/>
            <person name="Stalker J."/>
            <person name="Stange-thomann N."/>
            <person name="Stavropoulos S."/>
            <person name="Stetson K."/>
            <person name="Stone C."/>
            <person name="Stone S."/>
            <person name="Stubbs M."/>
            <person name="Talamas J."/>
            <person name="Tchuinga P."/>
            <person name="Tenzing P."/>
            <person name="Tesfaye S."/>
            <person name="Theodore J."/>
            <person name="Thoulutsang Y."/>
            <person name="Topham K."/>
            <person name="Towey S."/>
            <person name="Tsamla T."/>
            <person name="Tsomo N."/>
            <person name="Vallee D."/>
            <person name="Vassiliev H."/>
            <person name="Venkataraman V."/>
            <person name="Vinson J."/>
            <person name="Vo A."/>
            <person name="Wade C."/>
            <person name="Wang S."/>
            <person name="Wangchuk T."/>
            <person name="Wangdi T."/>
            <person name="Whittaker C."/>
            <person name="Wilkinson J."/>
            <person name="Wu Y."/>
            <person name="Wyman D."/>
            <person name="Yadav S."/>
            <person name="Yang S."/>
            <person name="Yang X."/>
            <person name="Yeager S."/>
            <person name="Yee E."/>
            <person name="Young G."/>
            <person name="Zainoun J."/>
            <person name="Zembeck L."/>
            <person name="Zimmer A."/>
            <person name="Zody M."/>
            <person name="Lander E."/>
        </authorList>
    </citation>
    <scope>NUCLEOTIDE SEQUENCE [LARGE SCALE GENOMIC DNA]</scope>
</reference>
<dbReference type="AlphaFoldDB" id="H2Z1J9"/>
<feature type="compositionally biased region" description="Low complexity" evidence="1">
    <location>
        <begin position="1"/>
        <end position="15"/>
    </location>
</feature>
<dbReference type="Ensembl" id="ENSCSAVT00000011594.1">
    <property type="protein sequence ID" value="ENSCSAVP00000011461.1"/>
    <property type="gene ID" value="ENSCSAVG00000006716.1"/>
</dbReference>
<reference evidence="2" key="3">
    <citation type="submission" date="2025-09" db="UniProtKB">
        <authorList>
            <consortium name="Ensembl"/>
        </authorList>
    </citation>
    <scope>IDENTIFICATION</scope>
</reference>
<accession>H2Z1J9</accession>
<feature type="region of interest" description="Disordered" evidence="1">
    <location>
        <begin position="1"/>
        <end position="80"/>
    </location>
</feature>
<keyword evidence="3" id="KW-1185">Reference proteome</keyword>
<evidence type="ECO:0000313" key="3">
    <source>
        <dbReference type="Proteomes" id="UP000007875"/>
    </source>
</evidence>
<protein>
    <submittedName>
        <fullName evidence="2">Uncharacterized protein</fullName>
    </submittedName>
</protein>
<dbReference type="Proteomes" id="UP000007875">
    <property type="component" value="Unassembled WGS sequence"/>
</dbReference>